<evidence type="ECO:0000256" key="3">
    <source>
        <dbReference type="SAM" id="Phobius"/>
    </source>
</evidence>
<name>A0AAV2TDQ9_CALDB</name>
<feature type="region of interest" description="Disordered" evidence="2">
    <location>
        <begin position="1"/>
        <end position="78"/>
    </location>
</feature>
<evidence type="ECO:0000259" key="4">
    <source>
        <dbReference type="SMART" id="SM00244"/>
    </source>
</evidence>
<feature type="compositionally biased region" description="Basic and acidic residues" evidence="2">
    <location>
        <begin position="18"/>
        <end position="45"/>
    </location>
</feature>
<feature type="domain" description="Band 7" evidence="4">
    <location>
        <begin position="121"/>
        <end position="283"/>
    </location>
</feature>
<dbReference type="SMART" id="SM00244">
    <property type="entry name" value="PHB"/>
    <property type="match status" value="1"/>
</dbReference>
<dbReference type="AlphaFoldDB" id="A0AAV2TDQ9"/>
<evidence type="ECO:0000256" key="1">
    <source>
        <dbReference type="ARBA" id="ARBA00008164"/>
    </source>
</evidence>
<reference evidence="5" key="1">
    <citation type="submission" date="2024-06" db="EMBL/GenBank/DDBJ databases">
        <authorList>
            <person name="Liu X."/>
            <person name="Lenzi L."/>
            <person name="Haldenby T S."/>
            <person name="Uol C."/>
        </authorList>
    </citation>
    <scope>NUCLEOTIDE SEQUENCE</scope>
</reference>
<dbReference type="InterPro" id="IPR001107">
    <property type="entry name" value="Band_7"/>
</dbReference>
<feature type="compositionally biased region" description="Basic residues" evidence="2">
    <location>
        <begin position="1"/>
        <end position="11"/>
    </location>
</feature>
<dbReference type="InterPro" id="IPR036013">
    <property type="entry name" value="Band_7/SPFH_dom_sf"/>
</dbReference>
<dbReference type="GO" id="GO:0009898">
    <property type="term" value="C:cytoplasmic side of plasma membrane"/>
    <property type="evidence" value="ECO:0007669"/>
    <property type="project" value="UniProtKB-ARBA"/>
</dbReference>
<evidence type="ECO:0000313" key="6">
    <source>
        <dbReference type="Proteomes" id="UP001497525"/>
    </source>
</evidence>
<comment type="caution">
    <text evidence="5">The sequence shown here is derived from an EMBL/GenBank/DDBJ whole genome shotgun (WGS) entry which is preliminary data.</text>
</comment>
<dbReference type="Gene3D" id="6.10.250.2090">
    <property type="match status" value="1"/>
</dbReference>
<proteinExistence type="inferred from homology"/>
<dbReference type="EMBL" id="CAXLJL010000201">
    <property type="protein sequence ID" value="CAL5134417.1"/>
    <property type="molecule type" value="Genomic_DNA"/>
</dbReference>
<dbReference type="SUPFAM" id="SSF117892">
    <property type="entry name" value="Band 7/SPFH domain"/>
    <property type="match status" value="1"/>
</dbReference>
<dbReference type="FunFam" id="3.30.479.30:FF:000004">
    <property type="entry name" value="Putative membrane protease family, stomatin"/>
    <property type="match status" value="1"/>
</dbReference>
<keyword evidence="3" id="KW-0812">Transmembrane</keyword>
<keyword evidence="3" id="KW-0472">Membrane</keyword>
<dbReference type="PRINTS" id="PR00721">
    <property type="entry name" value="STOMATIN"/>
</dbReference>
<keyword evidence="3" id="KW-1133">Transmembrane helix</keyword>
<accession>A0AAV2TDQ9</accession>
<dbReference type="PANTHER" id="PTHR10264">
    <property type="entry name" value="BAND 7 PROTEIN-RELATED"/>
    <property type="match status" value="1"/>
</dbReference>
<dbReference type="Proteomes" id="UP001497525">
    <property type="component" value="Unassembled WGS sequence"/>
</dbReference>
<feature type="compositionally biased region" description="Basic and acidic residues" evidence="2">
    <location>
        <begin position="54"/>
        <end position="65"/>
    </location>
</feature>
<sequence>MDKDKSGKKRNSVLVREATVHPENETDADKSARNKSAEMNTEHASKQNNGTKSKVNEKPESEPFRSTKISTVPPSGGLESEQNEIHEIADLEPEPHGCCGWLIIILSGLLLVMLFPILIWFSFTVIQSYERGVMLRLGKLRKYRGRPIMESGIRFVLPCVDKVTKVDMRTVSVSIPPQEVLTKDSVTVMVDAIVYMRVVDPASAILRVQDWRTSAQLAAVGVLRTVLGTYVLSQLLSDREGIDVTLKKQLDGATGPWGIKVERVEIKDVSLPQDMQRAMAAEAQAVRAANAKVIAAKGEFDSSQMLQDAAKKLSEAPAAIQLRYLQTLTTIAVEQNSTIIFPLPMELFSMGRTK</sequence>
<dbReference type="PANTHER" id="PTHR10264:SF19">
    <property type="entry name" value="AT06885P-RELATED"/>
    <property type="match status" value="1"/>
</dbReference>
<dbReference type="Gene3D" id="3.30.479.30">
    <property type="entry name" value="Band 7 domain"/>
    <property type="match status" value="1"/>
</dbReference>
<evidence type="ECO:0000256" key="2">
    <source>
        <dbReference type="SAM" id="MobiDB-lite"/>
    </source>
</evidence>
<dbReference type="InterPro" id="IPR001972">
    <property type="entry name" value="Stomatin_HflK_fam"/>
</dbReference>
<feature type="transmembrane region" description="Helical" evidence="3">
    <location>
        <begin position="101"/>
        <end position="126"/>
    </location>
</feature>
<dbReference type="InterPro" id="IPR043202">
    <property type="entry name" value="Band-7_stomatin-like"/>
</dbReference>
<organism evidence="5 6">
    <name type="scientific">Calicophoron daubneyi</name>
    <name type="common">Rumen fluke</name>
    <name type="synonym">Paramphistomum daubneyi</name>
    <dbReference type="NCBI Taxonomy" id="300641"/>
    <lineage>
        <taxon>Eukaryota</taxon>
        <taxon>Metazoa</taxon>
        <taxon>Spiralia</taxon>
        <taxon>Lophotrochozoa</taxon>
        <taxon>Platyhelminthes</taxon>
        <taxon>Trematoda</taxon>
        <taxon>Digenea</taxon>
        <taxon>Plagiorchiida</taxon>
        <taxon>Pronocephalata</taxon>
        <taxon>Paramphistomoidea</taxon>
        <taxon>Paramphistomidae</taxon>
        <taxon>Calicophoron</taxon>
    </lineage>
</organism>
<evidence type="ECO:0000313" key="5">
    <source>
        <dbReference type="EMBL" id="CAL5134417.1"/>
    </source>
</evidence>
<protein>
    <recommendedName>
        <fullName evidence="4">Band 7 domain-containing protein</fullName>
    </recommendedName>
</protein>
<gene>
    <name evidence="5" type="ORF">CDAUBV1_LOCUS7800</name>
</gene>
<comment type="similarity">
    <text evidence="1">Belongs to the band 7/mec-2 family.</text>
</comment>
<dbReference type="Pfam" id="PF01145">
    <property type="entry name" value="Band_7"/>
    <property type="match status" value="1"/>
</dbReference>